<keyword evidence="4" id="KW-0282">Flagellum</keyword>
<accession>A0AAE9I4Q0</accession>
<dbReference type="InterPro" id="IPR038610">
    <property type="entry name" value="FliK-like_C_sf"/>
</dbReference>
<feature type="compositionally biased region" description="Polar residues" evidence="1">
    <location>
        <begin position="41"/>
        <end position="56"/>
    </location>
</feature>
<reference evidence="4" key="3">
    <citation type="submission" date="2022-05" db="EMBL/GenBank/DDBJ databases">
        <authorList>
            <person name="Kunte H.-J."/>
        </authorList>
    </citation>
    <scope>NUCLEOTIDE SEQUENCE</scope>
    <source>
        <strain evidence="4">G5</strain>
    </source>
</reference>
<evidence type="ECO:0000313" key="3">
    <source>
        <dbReference type="EMBL" id="TSP09509.1"/>
    </source>
</evidence>
<dbReference type="RefSeq" id="WP_144202930.1">
    <property type="nucleotide sequence ID" value="NZ_CP097331.1"/>
</dbReference>
<dbReference type="EMBL" id="VCIZ01000025">
    <property type="protein sequence ID" value="TSP09509.1"/>
    <property type="molecule type" value="Genomic_DNA"/>
</dbReference>
<keyword evidence="4" id="KW-0969">Cilium</keyword>
<feature type="domain" description="Flagellar hook-length control protein-like C-terminal" evidence="2">
    <location>
        <begin position="373"/>
        <end position="446"/>
    </location>
</feature>
<proteinExistence type="predicted"/>
<reference evidence="4" key="2">
    <citation type="journal article" date="2022" name="Microbiol. Resour. Announc.">
        <title>Genome Sequence of Cupriavidus campinensis Strain G5, a Member of a Bacterial Consortium Capable of Polyethylene Degradation.</title>
        <authorList>
            <person name="Schneider B."/>
            <person name="Pfeiffer F."/>
            <person name="Dyall-Smith M."/>
            <person name="Kunte H.J."/>
        </authorList>
    </citation>
    <scope>NUCLEOTIDE SEQUENCE</scope>
    <source>
        <strain evidence="4">G5</strain>
    </source>
</reference>
<evidence type="ECO:0000313" key="4">
    <source>
        <dbReference type="EMBL" id="URF07397.1"/>
    </source>
</evidence>
<feature type="region of interest" description="Disordered" evidence="1">
    <location>
        <begin position="41"/>
        <end position="65"/>
    </location>
</feature>
<name>A0AAE9I4Q0_9BURK</name>
<dbReference type="KEGG" id="ccam:M5D45_19520"/>
<evidence type="ECO:0000313" key="6">
    <source>
        <dbReference type="Proteomes" id="UP001056132"/>
    </source>
</evidence>
<feature type="region of interest" description="Disordered" evidence="1">
    <location>
        <begin position="222"/>
        <end position="277"/>
    </location>
</feature>
<sequence>MTGIQIPAALVPHAAPDTQLSRPALAIDKLAALMPVQEVSQGDVQSSTGETVQARQPNVVGPGGMDARGNALTSSTRETLSFAARAILDLFESGDAQPLQTRAPLLSTAPGAGNASAATLSAALATLVDQSGLFYESHVAQWVVGQRPLSALLQEPQAGLRPPPAPNSPAQPASPAATPPQQPAPGAGAPVALLPYGGPPAAPAPTPSAAILAELTRPTIFPLTTGVPAQPARGHGADAGSQAGQPGQPASASALPGQATPSTPAAEQRRAAHANAAAHAYQITAEVSHEGHHIAQAQRAAIIASWNAADQPAAPQQPDVGPPVHPASEGVVRQQLELLATQQFRWTVEAWPGMPVDWEVTREQQGEHSPTSADAATWSTRLRLNLPRLGHVDAVLTLGAHGLEARLVADDRATAGRLAEAGADFRGQLEAHGISLLNLNVSAATEVEARLDAMPAAQP</sequence>
<reference evidence="3 5" key="1">
    <citation type="submission" date="2019-05" db="EMBL/GenBank/DDBJ databases">
        <title>Whole genome sequence analysis of Cupriavidus campinensis S14E4C strain.</title>
        <authorList>
            <person name="Abbaszade G."/>
            <person name="Szabo A."/>
            <person name="Toumi M."/>
            <person name="Toth E."/>
        </authorList>
    </citation>
    <scope>NUCLEOTIDE SEQUENCE [LARGE SCALE GENOMIC DNA]</scope>
    <source>
        <strain evidence="3 5">S14E4C</strain>
    </source>
</reference>
<dbReference type="Gene3D" id="3.30.750.140">
    <property type="match status" value="1"/>
</dbReference>
<dbReference type="InterPro" id="IPR021136">
    <property type="entry name" value="Flagellar_hook_control-like_C"/>
</dbReference>
<keyword evidence="5" id="KW-1185">Reference proteome</keyword>
<keyword evidence="4" id="KW-0966">Cell projection</keyword>
<dbReference type="Proteomes" id="UP000318943">
    <property type="component" value="Unassembled WGS sequence"/>
</dbReference>
<dbReference type="Pfam" id="PF02120">
    <property type="entry name" value="Flg_hook"/>
    <property type="match status" value="1"/>
</dbReference>
<dbReference type="EMBL" id="CP097331">
    <property type="protein sequence ID" value="URF07397.1"/>
    <property type="molecule type" value="Genomic_DNA"/>
</dbReference>
<feature type="compositionally biased region" description="Polar residues" evidence="1">
    <location>
        <begin position="242"/>
        <end position="251"/>
    </location>
</feature>
<organism evidence="4 6">
    <name type="scientific">Cupriavidus campinensis</name>
    <dbReference type="NCBI Taxonomy" id="151783"/>
    <lineage>
        <taxon>Bacteria</taxon>
        <taxon>Pseudomonadati</taxon>
        <taxon>Pseudomonadota</taxon>
        <taxon>Betaproteobacteria</taxon>
        <taxon>Burkholderiales</taxon>
        <taxon>Burkholderiaceae</taxon>
        <taxon>Cupriavidus</taxon>
    </lineage>
</organism>
<evidence type="ECO:0000256" key="1">
    <source>
        <dbReference type="SAM" id="MobiDB-lite"/>
    </source>
</evidence>
<protein>
    <submittedName>
        <fullName evidence="4">Flagellar hook-length control protein FliK</fullName>
    </submittedName>
</protein>
<evidence type="ECO:0000259" key="2">
    <source>
        <dbReference type="Pfam" id="PF02120"/>
    </source>
</evidence>
<feature type="region of interest" description="Disordered" evidence="1">
    <location>
        <begin position="156"/>
        <end position="192"/>
    </location>
</feature>
<dbReference type="AlphaFoldDB" id="A0AAE9I4Q0"/>
<evidence type="ECO:0000313" key="5">
    <source>
        <dbReference type="Proteomes" id="UP000318943"/>
    </source>
</evidence>
<dbReference type="Proteomes" id="UP001056132">
    <property type="component" value="Chromosome 2"/>
</dbReference>
<gene>
    <name evidence="3" type="ORF">FGG12_27095</name>
    <name evidence="4" type="ORF">M5D45_19520</name>
</gene>